<dbReference type="PIRSF" id="PIRSF005572">
    <property type="entry name" value="NifS"/>
    <property type="match status" value="1"/>
</dbReference>
<dbReference type="PROSITE" id="PS00595">
    <property type="entry name" value="AA_TRANSFER_CLASS_5"/>
    <property type="match status" value="1"/>
</dbReference>
<evidence type="ECO:0000256" key="8">
    <source>
        <dbReference type="RuleBase" id="RU004506"/>
    </source>
</evidence>
<evidence type="ECO:0000256" key="7">
    <source>
        <dbReference type="RuleBase" id="RU004504"/>
    </source>
</evidence>
<dbReference type="EC" id="2.8.1.7" evidence="8"/>
<dbReference type="Gene3D" id="3.90.1150.10">
    <property type="entry name" value="Aspartate Aminotransferase, domain 1"/>
    <property type="match status" value="1"/>
</dbReference>
<comment type="catalytic activity">
    <reaction evidence="6 8">
        <text>(sulfur carrier)-H + L-cysteine = (sulfur carrier)-SH + L-alanine</text>
        <dbReference type="Rhea" id="RHEA:43892"/>
        <dbReference type="Rhea" id="RHEA-COMP:14737"/>
        <dbReference type="Rhea" id="RHEA-COMP:14739"/>
        <dbReference type="ChEBI" id="CHEBI:29917"/>
        <dbReference type="ChEBI" id="CHEBI:35235"/>
        <dbReference type="ChEBI" id="CHEBI:57972"/>
        <dbReference type="ChEBI" id="CHEBI:64428"/>
        <dbReference type="EC" id="2.8.1.7"/>
    </reaction>
</comment>
<dbReference type="InterPro" id="IPR020578">
    <property type="entry name" value="Aminotrans_V_PyrdxlP_BS"/>
</dbReference>
<protein>
    <recommendedName>
        <fullName evidence="8">Cysteine desulfurase</fullName>
        <ecNumber evidence="8">2.8.1.7</ecNumber>
    </recommendedName>
</protein>
<dbReference type="EMBL" id="QDKL01000002">
    <property type="protein sequence ID" value="RZF21210.1"/>
    <property type="molecule type" value="Genomic_DNA"/>
</dbReference>
<comment type="function">
    <text evidence="2 8">Catalyzes the removal of elemental sulfur and selenium atoms from L-cysteine, L-cystine, L-selenocysteine, and L-selenocystine to produce L-alanine.</text>
</comment>
<evidence type="ECO:0000256" key="2">
    <source>
        <dbReference type="ARBA" id="ARBA00002824"/>
    </source>
</evidence>
<keyword evidence="11" id="KW-1185">Reference proteome</keyword>
<keyword evidence="4 8" id="KW-0808">Transferase</keyword>
<gene>
    <name evidence="10" type="ORF">DAY19_05885</name>
</gene>
<comment type="similarity">
    <text evidence="3 8">Belongs to the class-V pyridoxal-phosphate-dependent aminotransferase family. Csd subfamily.</text>
</comment>
<dbReference type="InterPro" id="IPR015424">
    <property type="entry name" value="PyrdxlP-dep_Trfase"/>
</dbReference>
<dbReference type="InterPro" id="IPR000192">
    <property type="entry name" value="Aminotrans_V_dom"/>
</dbReference>
<evidence type="ECO:0000256" key="1">
    <source>
        <dbReference type="ARBA" id="ARBA00001933"/>
    </source>
</evidence>
<dbReference type="PANTHER" id="PTHR43586:SF8">
    <property type="entry name" value="CYSTEINE DESULFURASE 1, CHLOROPLASTIC"/>
    <property type="match status" value="1"/>
</dbReference>
<evidence type="ECO:0000313" key="10">
    <source>
        <dbReference type="EMBL" id="RZF21210.1"/>
    </source>
</evidence>
<dbReference type="InterPro" id="IPR015422">
    <property type="entry name" value="PyrdxlP-dep_Trfase_small"/>
</dbReference>
<name>A0ABY0IF40_9BACT</name>
<dbReference type="Gene3D" id="3.40.640.10">
    <property type="entry name" value="Type I PLP-dependent aspartate aminotransferase-like (Major domain)"/>
    <property type="match status" value="1"/>
</dbReference>
<comment type="caution">
    <text evidence="10">The sequence shown here is derived from an EMBL/GenBank/DDBJ whole genome shotgun (WGS) entry which is preliminary data.</text>
</comment>
<dbReference type="PANTHER" id="PTHR43586">
    <property type="entry name" value="CYSTEINE DESULFURASE"/>
    <property type="match status" value="1"/>
</dbReference>
<dbReference type="NCBIfam" id="TIGR01979">
    <property type="entry name" value="sufS"/>
    <property type="match status" value="1"/>
</dbReference>
<evidence type="ECO:0000256" key="4">
    <source>
        <dbReference type="ARBA" id="ARBA00022679"/>
    </source>
</evidence>
<dbReference type="RefSeq" id="WP_114706277.1">
    <property type="nucleotide sequence ID" value="NZ_QDKL01000002.1"/>
</dbReference>
<comment type="cofactor">
    <cofactor evidence="1 7">
        <name>pyridoxal 5'-phosphate</name>
        <dbReference type="ChEBI" id="CHEBI:597326"/>
    </cofactor>
</comment>
<dbReference type="InterPro" id="IPR016454">
    <property type="entry name" value="Cysteine_dSase"/>
</dbReference>
<dbReference type="CDD" id="cd06453">
    <property type="entry name" value="SufS_like"/>
    <property type="match status" value="1"/>
</dbReference>
<keyword evidence="5 8" id="KW-0663">Pyridoxal phosphate</keyword>
<evidence type="ECO:0000256" key="5">
    <source>
        <dbReference type="ARBA" id="ARBA00022898"/>
    </source>
</evidence>
<evidence type="ECO:0000313" key="11">
    <source>
        <dbReference type="Proteomes" id="UP000443582"/>
    </source>
</evidence>
<evidence type="ECO:0000256" key="3">
    <source>
        <dbReference type="ARBA" id="ARBA00010447"/>
    </source>
</evidence>
<organism evidence="10 11">
    <name type="scientific">Halobacteriovorax vibrionivorans</name>
    <dbReference type="NCBI Taxonomy" id="2152716"/>
    <lineage>
        <taxon>Bacteria</taxon>
        <taxon>Pseudomonadati</taxon>
        <taxon>Bdellovibrionota</taxon>
        <taxon>Bacteriovoracia</taxon>
        <taxon>Bacteriovoracales</taxon>
        <taxon>Halobacteriovoraceae</taxon>
        <taxon>Halobacteriovorax</taxon>
    </lineage>
</organism>
<evidence type="ECO:0000259" key="9">
    <source>
        <dbReference type="Pfam" id="PF00266"/>
    </source>
</evidence>
<evidence type="ECO:0000256" key="6">
    <source>
        <dbReference type="ARBA" id="ARBA00050776"/>
    </source>
</evidence>
<dbReference type="InterPro" id="IPR015421">
    <property type="entry name" value="PyrdxlP-dep_Trfase_major"/>
</dbReference>
<feature type="domain" description="Aminotransferase class V" evidence="9">
    <location>
        <begin position="25"/>
        <end position="395"/>
    </location>
</feature>
<dbReference type="Pfam" id="PF00266">
    <property type="entry name" value="Aminotran_5"/>
    <property type="match status" value="1"/>
</dbReference>
<reference evidence="11" key="1">
    <citation type="journal article" date="2019" name="Int. J. Syst. Evol. Microbiol.">
        <title>Halobacteriovorax valvorus sp. nov., a novel prokaryotic predator isolated from coastal seawater of China.</title>
        <authorList>
            <person name="Chen M.-X."/>
        </authorList>
    </citation>
    <scope>NUCLEOTIDE SEQUENCE [LARGE SCALE GENOMIC DNA]</scope>
    <source>
        <strain evidence="11">BL9</strain>
    </source>
</reference>
<sequence length="406" mass="45431">MALEIDNIRNQFPQLERKVHDRPLIYLDNAASTLKHISVIEALNNHYTNDVANIHRGVHYLSEHGTIQYEQTRDSIQDLLNAESRCEIIFTKGTTDSLNLVAASFVPHYVKKDDVILISTMEHHSNIVPWQIQAEKIEAKVKEIPITDDGDIDEEAYIELLKEGNVKLVSMAHISNSLGTINDIKKYISLAHDHGAYFCVDAAQSIAHEKVDVQDLNCDFLAFSSHKMFGPTGFGVLYGKEKLLESMPPYQGGGDMIDVVTIEKTTYNELPHKFEAGTPHIAGGIGLKPAIDFLIDTDLNVIKRYEKELLDYATQKINEIEKVQVIGTAKQKASVLSFVVDGAHPHDLGTLLDRQGVAIRTGHHCTQPLMKRFNVSATARASFSLYNTKEEIDIFIKALNKALNFL</sequence>
<proteinExistence type="inferred from homology"/>
<dbReference type="Proteomes" id="UP000443582">
    <property type="component" value="Unassembled WGS sequence"/>
</dbReference>
<dbReference type="SUPFAM" id="SSF53383">
    <property type="entry name" value="PLP-dependent transferases"/>
    <property type="match status" value="1"/>
</dbReference>
<accession>A0ABY0IF40</accession>
<dbReference type="InterPro" id="IPR010970">
    <property type="entry name" value="Cys_dSase_SufS"/>
</dbReference>